<dbReference type="AlphaFoldDB" id="A0A0P6X3Y6"/>
<reference evidence="1 2" key="1">
    <citation type="submission" date="2015-07" db="EMBL/GenBank/DDBJ databases">
        <title>Draft genome of Bellilinea caldifistulae DSM 17877.</title>
        <authorList>
            <person name="Hemp J."/>
            <person name="Ward L.M."/>
            <person name="Pace L.A."/>
            <person name="Fischer W.W."/>
        </authorList>
    </citation>
    <scope>NUCLEOTIDE SEQUENCE [LARGE SCALE GENOMIC DNA]</scope>
    <source>
        <strain evidence="1 2">GOMI-1</strain>
    </source>
</reference>
<protein>
    <submittedName>
        <fullName evidence="1">Uncharacterized protein</fullName>
    </submittedName>
</protein>
<accession>A0A0P6X3Y6</accession>
<gene>
    <name evidence="1" type="ORF">AC812_12225</name>
</gene>
<comment type="caution">
    <text evidence="1">The sequence shown here is derived from an EMBL/GenBank/DDBJ whole genome shotgun (WGS) entry which is preliminary data.</text>
</comment>
<dbReference type="RefSeq" id="WP_061918871.1">
    <property type="nucleotide sequence ID" value="NZ_DF967971.1"/>
</dbReference>
<dbReference type="EMBL" id="LGHJ01000017">
    <property type="protein sequence ID" value="KPL74555.1"/>
    <property type="molecule type" value="Genomic_DNA"/>
</dbReference>
<evidence type="ECO:0000313" key="2">
    <source>
        <dbReference type="Proteomes" id="UP000050514"/>
    </source>
</evidence>
<proteinExistence type="predicted"/>
<keyword evidence="2" id="KW-1185">Reference proteome</keyword>
<name>A0A0P6X3Y6_9CHLR</name>
<evidence type="ECO:0000313" key="1">
    <source>
        <dbReference type="EMBL" id="KPL74555.1"/>
    </source>
</evidence>
<dbReference type="Proteomes" id="UP000050514">
    <property type="component" value="Unassembled WGS sequence"/>
</dbReference>
<sequence>MAENQLFFCGYVMFPGVDVNEYWDFVRKSMPIRDVKNGLEMGVFPPGLIMKDNYNNLAIVDRDRRTLKKLMW</sequence>
<organism evidence="1 2">
    <name type="scientific">Bellilinea caldifistulae</name>
    <dbReference type="NCBI Taxonomy" id="360411"/>
    <lineage>
        <taxon>Bacteria</taxon>
        <taxon>Bacillati</taxon>
        <taxon>Chloroflexota</taxon>
        <taxon>Anaerolineae</taxon>
        <taxon>Anaerolineales</taxon>
        <taxon>Anaerolineaceae</taxon>
        <taxon>Bellilinea</taxon>
    </lineage>
</organism>
<dbReference type="STRING" id="360411.AC812_12225"/>